<evidence type="ECO:0000256" key="4">
    <source>
        <dbReference type="ARBA" id="ARBA00022723"/>
    </source>
</evidence>
<comment type="cofactor">
    <cofactor evidence="1">
        <name>Zn(2+)</name>
        <dbReference type="ChEBI" id="CHEBI:29105"/>
    </cofactor>
</comment>
<dbReference type="InterPro" id="IPR018062">
    <property type="entry name" value="HTH_AraC-typ_CS"/>
</dbReference>
<dbReference type="GO" id="GO:0032259">
    <property type="term" value="P:methylation"/>
    <property type="evidence" value="ECO:0007669"/>
    <property type="project" value="UniProtKB-KW"/>
</dbReference>
<dbReference type="RefSeq" id="WP_160360293.1">
    <property type="nucleotide sequence ID" value="NZ_WSRQ01000034.1"/>
</dbReference>
<dbReference type="Proteomes" id="UP000656077">
    <property type="component" value="Unassembled WGS sequence"/>
</dbReference>
<keyword evidence="9" id="KW-0010">Activator</keyword>
<dbReference type="GO" id="GO:0006281">
    <property type="term" value="P:DNA repair"/>
    <property type="evidence" value="ECO:0007669"/>
    <property type="project" value="UniProtKB-KW"/>
</dbReference>
<feature type="domain" description="HTH araC/xylS-type" evidence="12">
    <location>
        <begin position="83"/>
        <end position="181"/>
    </location>
</feature>
<evidence type="ECO:0000313" key="14">
    <source>
        <dbReference type="Proteomes" id="UP000656077"/>
    </source>
</evidence>
<dbReference type="SUPFAM" id="SSF57884">
    <property type="entry name" value="Ada DNA repair protein, N-terminal domain (N-Ada 10)"/>
    <property type="match status" value="1"/>
</dbReference>
<evidence type="ECO:0000256" key="7">
    <source>
        <dbReference type="ARBA" id="ARBA00023015"/>
    </source>
</evidence>
<sequence length="183" mass="21485">MKLTDDNKWNSIINNDSNYDGVFYYGVITTGIFCRPSCKSKEPLRRNVVFFENIEEAYAHGLRPCKRCRPDLITFNPMEDIVKKAKSIYDMNFKDKDRIKCEIETLGISQNRLIELFHKHYDMTPIEYINNLRIDNAKKLLLITDASIVNIAVQCGFGSLSNFYEFFKKQVKQTPNEYRKSKK</sequence>
<dbReference type="GO" id="GO:0008168">
    <property type="term" value="F:methyltransferase activity"/>
    <property type="evidence" value="ECO:0007669"/>
    <property type="project" value="UniProtKB-KW"/>
</dbReference>
<reference evidence="13" key="1">
    <citation type="submission" date="2019-12" db="EMBL/GenBank/DDBJ databases">
        <title>Microbes associate with the intestines of laboratory mice.</title>
        <authorList>
            <person name="Navarre W."/>
            <person name="Wong E."/>
        </authorList>
    </citation>
    <scope>NUCLEOTIDE SEQUENCE</scope>
    <source>
        <strain evidence="13">NM79_F5</strain>
    </source>
</reference>
<keyword evidence="4" id="KW-0479">Metal-binding</keyword>
<evidence type="ECO:0000256" key="10">
    <source>
        <dbReference type="ARBA" id="ARBA00023163"/>
    </source>
</evidence>
<dbReference type="Gene3D" id="1.10.10.60">
    <property type="entry name" value="Homeodomain-like"/>
    <property type="match status" value="2"/>
</dbReference>
<protein>
    <submittedName>
        <fullName evidence="13">Helix-turn-helix domain-containing protein</fullName>
    </submittedName>
</protein>
<dbReference type="InterPro" id="IPR035451">
    <property type="entry name" value="Ada-like_dom_sf"/>
</dbReference>
<evidence type="ECO:0000256" key="9">
    <source>
        <dbReference type="ARBA" id="ARBA00023159"/>
    </source>
</evidence>
<keyword evidence="5" id="KW-0227">DNA damage</keyword>
<evidence type="ECO:0000313" key="13">
    <source>
        <dbReference type="EMBL" id="MVX65583.1"/>
    </source>
</evidence>
<dbReference type="InterPro" id="IPR018060">
    <property type="entry name" value="HTH_AraC"/>
</dbReference>
<keyword evidence="7" id="KW-0805">Transcription regulation</keyword>
<evidence type="ECO:0000256" key="2">
    <source>
        <dbReference type="ARBA" id="ARBA00022603"/>
    </source>
</evidence>
<dbReference type="SMART" id="SM00342">
    <property type="entry name" value="HTH_ARAC"/>
    <property type="match status" value="1"/>
</dbReference>
<dbReference type="PANTHER" id="PTHR43280">
    <property type="entry name" value="ARAC-FAMILY TRANSCRIPTIONAL REGULATOR"/>
    <property type="match status" value="1"/>
</dbReference>
<evidence type="ECO:0000259" key="12">
    <source>
        <dbReference type="PROSITE" id="PS01124"/>
    </source>
</evidence>
<dbReference type="AlphaFoldDB" id="A0A964RPS2"/>
<dbReference type="EMBL" id="WSRQ01000034">
    <property type="protein sequence ID" value="MVX65583.1"/>
    <property type="molecule type" value="Genomic_DNA"/>
</dbReference>
<dbReference type="PIRSF" id="PIRSF000408">
    <property type="entry name" value="Alkyltransferas_AdaA"/>
    <property type="match status" value="1"/>
</dbReference>
<dbReference type="InterPro" id="IPR020449">
    <property type="entry name" value="Tscrpt_reg_AraC-type_HTH"/>
</dbReference>
<keyword evidence="6" id="KW-0862">Zinc</keyword>
<proteinExistence type="predicted"/>
<keyword evidence="8" id="KW-0238">DNA-binding</keyword>
<dbReference type="SUPFAM" id="SSF46689">
    <property type="entry name" value="Homeodomain-like"/>
    <property type="match status" value="1"/>
</dbReference>
<dbReference type="PROSITE" id="PS01124">
    <property type="entry name" value="HTH_ARAC_FAMILY_2"/>
    <property type="match status" value="1"/>
</dbReference>
<keyword evidence="10" id="KW-0804">Transcription</keyword>
<comment type="caution">
    <text evidence="13">The sequence shown here is derived from an EMBL/GenBank/DDBJ whole genome shotgun (WGS) entry which is preliminary data.</text>
</comment>
<keyword evidence="11" id="KW-0234">DNA repair</keyword>
<organism evidence="13 14">
    <name type="scientific">Clostridium chromiireducens</name>
    <dbReference type="NCBI Taxonomy" id="225345"/>
    <lineage>
        <taxon>Bacteria</taxon>
        <taxon>Bacillati</taxon>
        <taxon>Bacillota</taxon>
        <taxon>Clostridia</taxon>
        <taxon>Eubacteriales</taxon>
        <taxon>Clostridiaceae</taxon>
        <taxon>Clostridium</taxon>
    </lineage>
</organism>
<dbReference type="InterPro" id="IPR016220">
    <property type="entry name" value="Me-P-triester_DNA_alkyl-Trfase"/>
</dbReference>
<name>A0A964RPS2_9CLOT</name>
<keyword evidence="3" id="KW-0808">Transferase</keyword>
<evidence type="ECO:0000256" key="5">
    <source>
        <dbReference type="ARBA" id="ARBA00022763"/>
    </source>
</evidence>
<evidence type="ECO:0000256" key="11">
    <source>
        <dbReference type="ARBA" id="ARBA00023204"/>
    </source>
</evidence>
<evidence type="ECO:0000256" key="8">
    <source>
        <dbReference type="ARBA" id="ARBA00023125"/>
    </source>
</evidence>
<dbReference type="Gene3D" id="3.40.10.10">
    <property type="entry name" value="DNA Methylphosphotriester Repair Domain"/>
    <property type="match status" value="1"/>
</dbReference>
<dbReference type="GO" id="GO:0003700">
    <property type="term" value="F:DNA-binding transcription factor activity"/>
    <property type="evidence" value="ECO:0007669"/>
    <property type="project" value="InterPro"/>
</dbReference>
<gene>
    <name evidence="13" type="ORF">GKZ28_18030</name>
</gene>
<dbReference type="PRINTS" id="PR00032">
    <property type="entry name" value="HTHARAC"/>
</dbReference>
<dbReference type="InterPro" id="IPR004026">
    <property type="entry name" value="Ada_DNA_repair_Zn-bd"/>
</dbReference>
<dbReference type="GO" id="GO:0043565">
    <property type="term" value="F:sequence-specific DNA binding"/>
    <property type="evidence" value="ECO:0007669"/>
    <property type="project" value="InterPro"/>
</dbReference>
<dbReference type="Pfam" id="PF02805">
    <property type="entry name" value="Ada_Zn_binding"/>
    <property type="match status" value="1"/>
</dbReference>
<dbReference type="PANTHER" id="PTHR43280:SF2">
    <property type="entry name" value="HTH-TYPE TRANSCRIPTIONAL REGULATOR EXSA"/>
    <property type="match status" value="1"/>
</dbReference>
<dbReference type="PROSITE" id="PS00041">
    <property type="entry name" value="HTH_ARAC_FAMILY_1"/>
    <property type="match status" value="1"/>
</dbReference>
<dbReference type="InterPro" id="IPR009057">
    <property type="entry name" value="Homeodomain-like_sf"/>
</dbReference>
<evidence type="ECO:0000256" key="1">
    <source>
        <dbReference type="ARBA" id="ARBA00001947"/>
    </source>
</evidence>
<dbReference type="GO" id="GO:0008270">
    <property type="term" value="F:zinc ion binding"/>
    <property type="evidence" value="ECO:0007669"/>
    <property type="project" value="InterPro"/>
</dbReference>
<evidence type="ECO:0000256" key="3">
    <source>
        <dbReference type="ARBA" id="ARBA00022679"/>
    </source>
</evidence>
<dbReference type="Pfam" id="PF12833">
    <property type="entry name" value="HTH_18"/>
    <property type="match status" value="1"/>
</dbReference>
<accession>A0A964RPS2</accession>
<keyword evidence="2" id="KW-0489">Methyltransferase</keyword>
<evidence type="ECO:0000256" key="6">
    <source>
        <dbReference type="ARBA" id="ARBA00022833"/>
    </source>
</evidence>